<protein>
    <recommendedName>
        <fullName evidence="4">DUF2147 domain-containing protein</fullName>
    </recommendedName>
</protein>
<evidence type="ECO:0000313" key="2">
    <source>
        <dbReference type="EMBL" id="GAA4100391.1"/>
    </source>
</evidence>
<evidence type="ECO:0000313" key="3">
    <source>
        <dbReference type="Proteomes" id="UP001500392"/>
    </source>
</evidence>
<feature type="chain" id="PRO_5047085714" description="DUF2147 domain-containing protein" evidence="1">
    <location>
        <begin position="28"/>
        <end position="129"/>
    </location>
</feature>
<keyword evidence="1" id="KW-0732">Signal</keyword>
<organism evidence="2 3">
    <name type="scientific">Zhongshania borealis</name>
    <dbReference type="NCBI Taxonomy" id="889488"/>
    <lineage>
        <taxon>Bacteria</taxon>
        <taxon>Pseudomonadati</taxon>
        <taxon>Pseudomonadota</taxon>
        <taxon>Gammaproteobacteria</taxon>
        <taxon>Cellvibrionales</taxon>
        <taxon>Spongiibacteraceae</taxon>
        <taxon>Zhongshania</taxon>
    </lineage>
</organism>
<reference evidence="3" key="1">
    <citation type="journal article" date="2019" name="Int. J. Syst. Evol. Microbiol.">
        <title>The Global Catalogue of Microorganisms (GCM) 10K type strain sequencing project: providing services to taxonomists for standard genome sequencing and annotation.</title>
        <authorList>
            <consortium name="The Broad Institute Genomics Platform"/>
            <consortium name="The Broad Institute Genome Sequencing Center for Infectious Disease"/>
            <person name="Wu L."/>
            <person name="Ma J."/>
        </authorList>
    </citation>
    <scope>NUCLEOTIDE SEQUENCE [LARGE SCALE GENOMIC DNA]</scope>
    <source>
        <strain evidence="3">JCM 17304</strain>
    </source>
</reference>
<evidence type="ECO:0000256" key="1">
    <source>
        <dbReference type="SAM" id="SignalP"/>
    </source>
</evidence>
<dbReference type="EMBL" id="BAABDM010000005">
    <property type="protein sequence ID" value="GAA4100391.1"/>
    <property type="molecule type" value="Genomic_DNA"/>
</dbReference>
<dbReference type="Proteomes" id="UP001500392">
    <property type="component" value="Unassembled WGS sequence"/>
</dbReference>
<accession>A0ABP7WYZ8</accession>
<name>A0ABP7WYZ8_9GAMM</name>
<dbReference type="RefSeq" id="WP_344936979.1">
    <property type="nucleotide sequence ID" value="NZ_BAABDM010000005.1"/>
</dbReference>
<sequence length="129" mass="14790">MIYSHPFTPYRLAVAILLLATAPGLTADTLSKQYVGRWQVNRIMQEHKLPYYPRGCDAAKDIREIVAIKPNTIEIRGAKQPRTYQVGQDNSGYFFEHRGRTKVLWEIPGDTFLHGAGTYWNAYRRCTGD</sequence>
<gene>
    <name evidence="2" type="ORF">GCM10022414_27360</name>
</gene>
<proteinExistence type="predicted"/>
<feature type="signal peptide" evidence="1">
    <location>
        <begin position="1"/>
        <end position="27"/>
    </location>
</feature>
<comment type="caution">
    <text evidence="2">The sequence shown here is derived from an EMBL/GenBank/DDBJ whole genome shotgun (WGS) entry which is preliminary data.</text>
</comment>
<evidence type="ECO:0008006" key="4">
    <source>
        <dbReference type="Google" id="ProtNLM"/>
    </source>
</evidence>
<keyword evidence="3" id="KW-1185">Reference proteome</keyword>